<dbReference type="PATRIC" id="fig|1129794.4.peg.1424"/>
<sequence length="55" mass="6443">MNSFLSNNEQPLSESNDCYSLERDSFEVHEKDKREENTFLNNLEGVTSYHIPGYN</sequence>
<dbReference type="KEGG" id="gps:C427_1439"/>
<organism evidence="1 2">
    <name type="scientific">Paraglaciecola psychrophila 170</name>
    <dbReference type="NCBI Taxonomy" id="1129794"/>
    <lineage>
        <taxon>Bacteria</taxon>
        <taxon>Pseudomonadati</taxon>
        <taxon>Pseudomonadota</taxon>
        <taxon>Gammaproteobacteria</taxon>
        <taxon>Alteromonadales</taxon>
        <taxon>Alteromonadaceae</taxon>
        <taxon>Paraglaciecola</taxon>
    </lineage>
</organism>
<accession>K6ZUN3</accession>
<dbReference type="STRING" id="1129794.C427_1439"/>
<dbReference type="HOGENOM" id="CLU_3028162_0_0_6"/>
<gene>
    <name evidence="1" type="ORF">C427_1439</name>
</gene>
<dbReference type="AlphaFoldDB" id="K6ZUN3"/>
<keyword evidence="2" id="KW-1185">Reference proteome</keyword>
<name>K6ZUN3_9ALTE</name>
<protein>
    <submittedName>
        <fullName evidence="1">Uncharacterized protein</fullName>
    </submittedName>
</protein>
<reference evidence="1 2" key="1">
    <citation type="journal article" date="2013" name="Genome Announc.">
        <title>Complete Genome Sequence of Glaciecola psychrophila Strain 170T.</title>
        <authorList>
            <person name="Yin J."/>
            <person name="Chen J."/>
            <person name="Liu G."/>
            <person name="Yu Y."/>
            <person name="Song L."/>
            <person name="Wang X."/>
            <person name="Qu X."/>
        </authorList>
    </citation>
    <scope>NUCLEOTIDE SEQUENCE [LARGE SCALE GENOMIC DNA]</scope>
    <source>
        <strain evidence="1 2">170</strain>
    </source>
</reference>
<evidence type="ECO:0000313" key="1">
    <source>
        <dbReference type="EMBL" id="AGH43548.1"/>
    </source>
</evidence>
<dbReference type="EMBL" id="CP003837">
    <property type="protein sequence ID" value="AGH43548.1"/>
    <property type="molecule type" value="Genomic_DNA"/>
</dbReference>
<evidence type="ECO:0000313" key="2">
    <source>
        <dbReference type="Proteomes" id="UP000011864"/>
    </source>
</evidence>
<dbReference type="Proteomes" id="UP000011864">
    <property type="component" value="Chromosome"/>
</dbReference>
<proteinExistence type="predicted"/>